<protein>
    <submittedName>
        <fullName evidence="1">Uncharacterized protein</fullName>
    </submittedName>
</protein>
<dbReference type="AlphaFoldDB" id="A0A368GTD2"/>
<sequence>MAVSSWHPVDECLPELHEQLYLQRLSYELLQVNVYHRRSLQHYQLSSTFFSMVDATGKCLNNVYLSACNDNGAGWFGCENFRFTFDQTCWGLRCDVGVMY</sequence>
<evidence type="ECO:0000313" key="1">
    <source>
        <dbReference type="EMBL" id="RCN47574.1"/>
    </source>
</evidence>
<organism evidence="1 2">
    <name type="scientific">Ancylostoma caninum</name>
    <name type="common">Dog hookworm</name>
    <dbReference type="NCBI Taxonomy" id="29170"/>
    <lineage>
        <taxon>Eukaryota</taxon>
        <taxon>Metazoa</taxon>
        <taxon>Ecdysozoa</taxon>
        <taxon>Nematoda</taxon>
        <taxon>Chromadorea</taxon>
        <taxon>Rhabditida</taxon>
        <taxon>Rhabditina</taxon>
        <taxon>Rhabditomorpha</taxon>
        <taxon>Strongyloidea</taxon>
        <taxon>Ancylostomatidae</taxon>
        <taxon>Ancylostomatinae</taxon>
        <taxon>Ancylostoma</taxon>
    </lineage>
</organism>
<accession>A0A368GTD2</accession>
<proteinExistence type="predicted"/>
<gene>
    <name evidence="1" type="ORF">ANCCAN_06346</name>
</gene>
<name>A0A368GTD2_ANCCA</name>
<dbReference type="EMBL" id="JOJR01000060">
    <property type="protein sequence ID" value="RCN47574.1"/>
    <property type="molecule type" value="Genomic_DNA"/>
</dbReference>
<dbReference type="Proteomes" id="UP000252519">
    <property type="component" value="Unassembled WGS sequence"/>
</dbReference>
<dbReference type="OrthoDB" id="5804428at2759"/>
<comment type="caution">
    <text evidence="1">The sequence shown here is derived from an EMBL/GenBank/DDBJ whole genome shotgun (WGS) entry which is preliminary data.</text>
</comment>
<reference evidence="1 2" key="1">
    <citation type="submission" date="2014-10" db="EMBL/GenBank/DDBJ databases">
        <title>Draft genome of the hookworm Ancylostoma caninum.</title>
        <authorList>
            <person name="Mitreva M."/>
        </authorList>
    </citation>
    <scope>NUCLEOTIDE SEQUENCE [LARGE SCALE GENOMIC DNA]</scope>
    <source>
        <strain evidence="1 2">Baltimore</strain>
    </source>
</reference>
<evidence type="ECO:0000313" key="2">
    <source>
        <dbReference type="Proteomes" id="UP000252519"/>
    </source>
</evidence>
<dbReference type="STRING" id="29170.A0A368GTD2"/>
<keyword evidence="2" id="KW-1185">Reference proteome</keyword>